<feature type="signal peptide" evidence="1">
    <location>
        <begin position="1"/>
        <end position="19"/>
    </location>
</feature>
<dbReference type="EMBL" id="JAHRHJ020000005">
    <property type="protein sequence ID" value="KAH9314973.1"/>
    <property type="molecule type" value="Genomic_DNA"/>
</dbReference>
<keyword evidence="3" id="KW-1185">Reference proteome</keyword>
<comment type="caution">
    <text evidence="2">The sequence shown here is derived from an EMBL/GenBank/DDBJ whole genome shotgun (WGS) entry which is preliminary data.</text>
</comment>
<evidence type="ECO:0000313" key="2">
    <source>
        <dbReference type="EMBL" id="KAH9314973.1"/>
    </source>
</evidence>
<keyword evidence="1" id="KW-0732">Signal</keyword>
<evidence type="ECO:0000256" key="1">
    <source>
        <dbReference type="SAM" id="SignalP"/>
    </source>
</evidence>
<feature type="non-terminal residue" evidence="2">
    <location>
        <position position="1"/>
    </location>
</feature>
<accession>A0AA38L7M5</accession>
<name>A0AA38L7M5_TAXCH</name>
<gene>
    <name evidence="2" type="ORF">KI387_023600</name>
</gene>
<organism evidence="2 3">
    <name type="scientific">Taxus chinensis</name>
    <name type="common">Chinese yew</name>
    <name type="synonym">Taxus wallichiana var. chinensis</name>
    <dbReference type="NCBI Taxonomy" id="29808"/>
    <lineage>
        <taxon>Eukaryota</taxon>
        <taxon>Viridiplantae</taxon>
        <taxon>Streptophyta</taxon>
        <taxon>Embryophyta</taxon>
        <taxon>Tracheophyta</taxon>
        <taxon>Spermatophyta</taxon>
        <taxon>Pinopsida</taxon>
        <taxon>Pinidae</taxon>
        <taxon>Conifers II</taxon>
        <taxon>Cupressales</taxon>
        <taxon>Taxaceae</taxon>
        <taxon>Taxus</taxon>
    </lineage>
</organism>
<proteinExistence type="predicted"/>
<feature type="non-terminal residue" evidence="2">
    <location>
        <position position="52"/>
    </location>
</feature>
<dbReference type="AlphaFoldDB" id="A0AA38L7M5"/>
<protein>
    <submittedName>
        <fullName evidence="2">Uncharacterized protein</fullName>
    </submittedName>
</protein>
<evidence type="ECO:0000313" key="3">
    <source>
        <dbReference type="Proteomes" id="UP000824469"/>
    </source>
</evidence>
<sequence length="52" mass="5871">PHFCCMCASLLSRLQFISAVNSSRIDVKPSSSEYPVPTVWKFSYVTDKNACR</sequence>
<feature type="chain" id="PRO_5041297203" evidence="1">
    <location>
        <begin position="20"/>
        <end position="52"/>
    </location>
</feature>
<dbReference type="Proteomes" id="UP000824469">
    <property type="component" value="Unassembled WGS sequence"/>
</dbReference>
<reference evidence="2 3" key="1">
    <citation type="journal article" date="2021" name="Nat. Plants">
        <title>The Taxus genome provides insights into paclitaxel biosynthesis.</title>
        <authorList>
            <person name="Xiong X."/>
            <person name="Gou J."/>
            <person name="Liao Q."/>
            <person name="Li Y."/>
            <person name="Zhou Q."/>
            <person name="Bi G."/>
            <person name="Li C."/>
            <person name="Du R."/>
            <person name="Wang X."/>
            <person name="Sun T."/>
            <person name="Guo L."/>
            <person name="Liang H."/>
            <person name="Lu P."/>
            <person name="Wu Y."/>
            <person name="Zhang Z."/>
            <person name="Ro D.K."/>
            <person name="Shang Y."/>
            <person name="Huang S."/>
            <person name="Yan J."/>
        </authorList>
    </citation>
    <scope>NUCLEOTIDE SEQUENCE [LARGE SCALE GENOMIC DNA]</scope>
    <source>
        <strain evidence="2">Ta-2019</strain>
    </source>
</reference>